<dbReference type="Proteomes" id="UP000217265">
    <property type="component" value="Chromosome"/>
</dbReference>
<dbReference type="EMBL" id="CP023344">
    <property type="protein sequence ID" value="ATC65788.1"/>
    <property type="molecule type" value="Genomic_DNA"/>
</dbReference>
<dbReference type="AlphaFoldDB" id="A0A290QKB6"/>
<dbReference type="SUPFAM" id="SSF52266">
    <property type="entry name" value="SGNH hydrolase"/>
    <property type="match status" value="1"/>
</dbReference>
<keyword evidence="5" id="KW-1185">Reference proteome</keyword>
<proteinExistence type="inferred from homology"/>
<evidence type="ECO:0000256" key="2">
    <source>
        <dbReference type="ARBA" id="ARBA00022801"/>
    </source>
</evidence>
<dbReference type="PANTHER" id="PTHR43695">
    <property type="entry name" value="PUTATIVE (AFU_ORTHOLOGUE AFUA_2G17250)-RELATED"/>
    <property type="match status" value="1"/>
</dbReference>
<feature type="domain" description="SGNH hydrolase-type esterase" evidence="3">
    <location>
        <begin position="50"/>
        <end position="258"/>
    </location>
</feature>
<name>A0A290QKB6_9BACT</name>
<evidence type="ECO:0000256" key="1">
    <source>
        <dbReference type="ARBA" id="ARBA00008668"/>
    </source>
</evidence>
<dbReference type="CDD" id="cd01821">
    <property type="entry name" value="Rhamnogalacturan_acetylesterase_like"/>
    <property type="match status" value="1"/>
</dbReference>
<protein>
    <submittedName>
        <fullName evidence="4">Lysophospholipase</fullName>
    </submittedName>
</protein>
<keyword evidence="2" id="KW-0378">Hydrolase</keyword>
<dbReference type="Pfam" id="PF13472">
    <property type="entry name" value="Lipase_GDSL_2"/>
    <property type="match status" value="1"/>
</dbReference>
<comment type="similarity">
    <text evidence="1">Belongs to the 'GDSL' lipolytic enzyme family.</text>
</comment>
<organism evidence="4 5">
    <name type="scientific">Nibricoccus aquaticus</name>
    <dbReference type="NCBI Taxonomy" id="2576891"/>
    <lineage>
        <taxon>Bacteria</taxon>
        <taxon>Pseudomonadati</taxon>
        <taxon>Verrucomicrobiota</taxon>
        <taxon>Opitutia</taxon>
        <taxon>Opitutales</taxon>
        <taxon>Opitutaceae</taxon>
        <taxon>Nibricoccus</taxon>
    </lineage>
</organism>
<dbReference type="InterPro" id="IPR036514">
    <property type="entry name" value="SGNH_hydro_sf"/>
</dbReference>
<dbReference type="InterPro" id="IPR037459">
    <property type="entry name" value="RhgT-like"/>
</dbReference>
<dbReference type="RefSeq" id="WP_096057417.1">
    <property type="nucleotide sequence ID" value="NZ_CP023344.1"/>
</dbReference>
<dbReference type="GO" id="GO:0016788">
    <property type="term" value="F:hydrolase activity, acting on ester bonds"/>
    <property type="evidence" value="ECO:0007669"/>
    <property type="project" value="UniProtKB-ARBA"/>
</dbReference>
<dbReference type="OrthoDB" id="191551at2"/>
<dbReference type="InterPro" id="IPR013830">
    <property type="entry name" value="SGNH_hydro"/>
</dbReference>
<accession>A0A290QKB6</accession>
<evidence type="ECO:0000313" key="4">
    <source>
        <dbReference type="EMBL" id="ATC65788.1"/>
    </source>
</evidence>
<sequence length="291" mass="31523">MIAKSLLRIVPLVLLFPLSLLTPGLAQSLDTQSSVPSTLNPALPTIFIAGDSTAATVDHPLQQGWGAPFAAFFDPAKVNVDNRAKGGRSSRTFINEGLWDALIADLKSGDIVLIQFAHNDADFVNAPPPDSDRPLRARGTLPGLGEETEAIDNVLTKKHEIVHTFGWYIRRMITDVKAKGATPMLISPTVRNLWTDGKVEQGPAGYQEWNRALAAEAGIDFVDATQLIAQEYQRRGEDWLKKEFFPKDYVHTNAAGAEFNAMQVVAGLKALRSKPVTAILSPSGEAVPDAS</sequence>
<dbReference type="KEGG" id="vbh:CMV30_18560"/>
<evidence type="ECO:0000259" key="3">
    <source>
        <dbReference type="Pfam" id="PF13472"/>
    </source>
</evidence>
<reference evidence="4 5" key="1">
    <citation type="submission" date="2017-09" db="EMBL/GenBank/DDBJ databases">
        <title>Complete genome sequence of Verrucomicrobial strain HZ-65, isolated from freshwater.</title>
        <authorList>
            <person name="Choi A."/>
        </authorList>
    </citation>
    <scope>NUCLEOTIDE SEQUENCE [LARGE SCALE GENOMIC DNA]</scope>
    <source>
        <strain evidence="4 5">HZ-65</strain>
    </source>
</reference>
<evidence type="ECO:0000313" key="5">
    <source>
        <dbReference type="Proteomes" id="UP000217265"/>
    </source>
</evidence>
<dbReference type="PANTHER" id="PTHR43695:SF1">
    <property type="entry name" value="RHAMNOGALACTURONAN ACETYLESTERASE"/>
    <property type="match status" value="1"/>
</dbReference>
<dbReference type="Gene3D" id="3.40.50.1110">
    <property type="entry name" value="SGNH hydrolase"/>
    <property type="match status" value="1"/>
</dbReference>
<gene>
    <name evidence="4" type="ORF">CMV30_18560</name>
</gene>